<evidence type="ECO:0000256" key="5">
    <source>
        <dbReference type="SAM" id="MobiDB-lite"/>
    </source>
</evidence>
<evidence type="ECO:0000256" key="4">
    <source>
        <dbReference type="ARBA" id="ARBA00023136"/>
    </source>
</evidence>
<dbReference type="Pfam" id="PF16016">
    <property type="entry name" value="VASt"/>
    <property type="match status" value="1"/>
</dbReference>
<accession>A0A7S0F4P1</accession>
<dbReference type="PANTHER" id="PTHR47666">
    <property type="entry name" value="PROTEIN VASCULAR ASSOCIATED DEATH 1, CHLOROPLASTIC"/>
    <property type="match status" value="1"/>
</dbReference>
<evidence type="ECO:0000256" key="3">
    <source>
        <dbReference type="ARBA" id="ARBA00022989"/>
    </source>
</evidence>
<keyword evidence="2" id="KW-0812">Transmembrane</keyword>
<feature type="region of interest" description="Disordered" evidence="5">
    <location>
        <begin position="271"/>
        <end position="308"/>
    </location>
</feature>
<organism evidence="7">
    <name type="scientific">Craspedostauros australis</name>
    <dbReference type="NCBI Taxonomy" id="1486917"/>
    <lineage>
        <taxon>Eukaryota</taxon>
        <taxon>Sar</taxon>
        <taxon>Stramenopiles</taxon>
        <taxon>Ochrophyta</taxon>
        <taxon>Bacillariophyta</taxon>
        <taxon>Bacillariophyceae</taxon>
        <taxon>Bacillariophycidae</taxon>
        <taxon>Naviculales</taxon>
        <taxon>Naviculaceae</taxon>
        <taxon>Craspedostauros</taxon>
    </lineage>
</organism>
<comment type="subcellular location">
    <subcellularLocation>
        <location evidence="1">Membrane</location>
    </subcellularLocation>
</comment>
<feature type="region of interest" description="Disordered" evidence="5">
    <location>
        <begin position="16"/>
        <end position="93"/>
    </location>
</feature>
<feature type="compositionally biased region" description="Polar residues" evidence="5">
    <location>
        <begin position="120"/>
        <end position="132"/>
    </location>
</feature>
<evidence type="ECO:0000259" key="6">
    <source>
        <dbReference type="PROSITE" id="PS51778"/>
    </source>
</evidence>
<evidence type="ECO:0000313" key="7">
    <source>
        <dbReference type="EMBL" id="CAD8340505.1"/>
    </source>
</evidence>
<dbReference type="PANTHER" id="PTHR47666:SF1">
    <property type="entry name" value="PROTEIN VASCULAR ASSOCIATED DEATH 1, CHLOROPLASTIC"/>
    <property type="match status" value="1"/>
</dbReference>
<feature type="region of interest" description="Disordered" evidence="5">
    <location>
        <begin position="107"/>
        <end position="159"/>
    </location>
</feature>
<sequence>MTVFFASTAQLGQTIETKELPSLMPEESMQQPQYNYQQQHDGQHDGDHHGTNIQHNGTRERHGSVDTSSVSHDEVSQNSDGQQHSCDGHDSAAEAHDGIDRTMQPVTEAAPQGDAIHSRPSPTTDSGNTTSPRQRNPQRQSQQQHRRGDNHAAAPSQSRTMQAAINERNETVKNLFGAHVGACIKEFSVTYNRVMGRLFVTPHAILYYCNIFGFERRLCLQFRDITHINAYRSTSVRIFMVDCEDYVFKKFTENQSSAKWFQGILAQHRAAHSMDGHSDNGPNNDGGGVAEIGTPEDLSVASNGASSPTLRHTTTFPFASMSTIASGSHHARSRHGNRSHLCSEMSLHLDGAEAGSAPARPRSQSVPILIDPCAQHTPALTSSPLLSSPASSPPHPTRILQRRWTGGSLQAPMISPRSTSRPHSPLPTVIGDARRWNTTGAAAPTYQDASVPHQFASTSTQSHTTRAQAGLVGNLSSGNTSADKEAQRRWLNIQNQTLKEVVVDSMQLDGCSPQQFFDLFLADDAPHAITRYQRDKIGDLRIQISPWQPQSQASLPDLQRTVEFDHPLNKPIGPSHVKTFRRQTVRHFGRHGIVMESKTQVQGIPMVDCFHILDQWRISAEGTLTVSFQVVFTKFTILQAMIQKNSREETKKWFQGYLQIIENAVSTLALQEMDKTSSWDERHENETGIDHDTNSVNVMEAVETMSQKTKSLAISAPTPTSLGVTTGATAAESATAHPAHRRYSDRIAHVCLLLLSIVVVLQYMQFRHTILLMEQQMKTSVSQNDRLMNLLEAMMKSQLKEAVAATAGGSDGEM</sequence>
<dbReference type="PROSITE" id="PS51778">
    <property type="entry name" value="VAST"/>
    <property type="match status" value="1"/>
</dbReference>
<dbReference type="Gene3D" id="2.30.29.30">
    <property type="entry name" value="Pleckstrin-homology domain (PH domain)/Phosphotyrosine-binding domain (PTB)"/>
    <property type="match status" value="1"/>
</dbReference>
<gene>
    <name evidence="7" type="ORF">CAUS1442_LOCUS12639</name>
</gene>
<evidence type="ECO:0000256" key="1">
    <source>
        <dbReference type="ARBA" id="ARBA00004370"/>
    </source>
</evidence>
<dbReference type="EMBL" id="HBEF01020476">
    <property type="protein sequence ID" value="CAD8340505.1"/>
    <property type="molecule type" value="Transcribed_RNA"/>
</dbReference>
<keyword evidence="4" id="KW-0472">Membrane</keyword>
<dbReference type="InterPro" id="IPR011993">
    <property type="entry name" value="PH-like_dom_sf"/>
</dbReference>
<protein>
    <recommendedName>
        <fullName evidence="6">VASt domain-containing protein</fullName>
    </recommendedName>
</protein>
<feature type="region of interest" description="Disordered" evidence="5">
    <location>
        <begin position="379"/>
        <end position="399"/>
    </location>
</feature>
<feature type="compositionally biased region" description="Basic and acidic residues" evidence="5">
    <location>
        <begin position="41"/>
        <end position="50"/>
    </location>
</feature>
<proteinExistence type="predicted"/>
<feature type="compositionally biased region" description="Low complexity" evidence="5">
    <location>
        <begin position="133"/>
        <end position="143"/>
    </location>
</feature>
<keyword evidence="3" id="KW-1133">Transmembrane helix</keyword>
<dbReference type="GO" id="GO:0016020">
    <property type="term" value="C:membrane"/>
    <property type="evidence" value="ECO:0007669"/>
    <property type="project" value="UniProtKB-SubCell"/>
</dbReference>
<feature type="compositionally biased region" description="Low complexity" evidence="5">
    <location>
        <begin position="379"/>
        <end position="390"/>
    </location>
</feature>
<dbReference type="InterPro" id="IPR031968">
    <property type="entry name" value="VASt"/>
</dbReference>
<evidence type="ECO:0000256" key="2">
    <source>
        <dbReference type="ARBA" id="ARBA00022692"/>
    </source>
</evidence>
<feature type="compositionally biased region" description="Polar residues" evidence="5">
    <location>
        <begin position="65"/>
        <end position="85"/>
    </location>
</feature>
<name>A0A7S0F4P1_9STRA</name>
<feature type="domain" description="VASt" evidence="6">
    <location>
        <begin position="499"/>
        <end position="669"/>
    </location>
</feature>
<reference evidence="7" key="1">
    <citation type="submission" date="2021-01" db="EMBL/GenBank/DDBJ databases">
        <authorList>
            <person name="Corre E."/>
            <person name="Pelletier E."/>
            <person name="Niang G."/>
            <person name="Scheremetjew M."/>
            <person name="Finn R."/>
            <person name="Kale V."/>
            <person name="Holt S."/>
            <person name="Cochrane G."/>
            <person name="Meng A."/>
            <person name="Brown T."/>
            <person name="Cohen L."/>
        </authorList>
    </citation>
    <scope>NUCLEOTIDE SEQUENCE</scope>
    <source>
        <strain evidence="7">CCMP3328</strain>
    </source>
</reference>
<dbReference type="AlphaFoldDB" id="A0A7S0F4P1"/>